<dbReference type="Pfam" id="PF23019">
    <property type="entry name" value="DUF7033"/>
    <property type="match status" value="1"/>
</dbReference>
<keyword evidence="3" id="KW-1185">Reference proteome</keyword>
<dbReference type="STRING" id="227084.SAMN05421855_101101"/>
<feature type="domain" description="DUF7033" evidence="1">
    <location>
        <begin position="95"/>
        <end position="182"/>
    </location>
</feature>
<sequence length="431" mass="50203">MLLIYTQKITPRITYAFRHICTRILGIEIGFTSVIEELISHSGPKLSYGKQAMGNELFLQSEGLLTQQGFESIDITVKDWEDTKCFFSTSGHCALPFDIFAASFYLMSRYEEYLPHVKDEIGRYPVTESLAYQEGFLKQPVVDVWAYKFKEVLHTAFPDLEFPLKKTKVHTIVEASQPFAYIQRGFLRTLLGYASDVSKLKFRAVIERTRVIMRLRKDPYHSFKWIVNKSKKSKSKLTVFFLLGDSLTFKESMNTHRLAFKMLVKYVADYNETGLIFSFEALKEYEILKKEKKRMEEITNRSVLSTMNARFLVSLPEIYRNLVELEVAKDYTMVYENEVGFRAGTCTPFLFYDLDSEIKTPLIIQPLAMTTTAFEKKYESDIKKTIANVFRSVEKVNGTFTMLFTNRDFSSSEKNKIWRSIFSEKLQKYDS</sequence>
<evidence type="ECO:0000313" key="3">
    <source>
        <dbReference type="Proteomes" id="UP000199321"/>
    </source>
</evidence>
<evidence type="ECO:0000313" key="2">
    <source>
        <dbReference type="EMBL" id="SDE32474.1"/>
    </source>
</evidence>
<evidence type="ECO:0000259" key="1">
    <source>
        <dbReference type="Pfam" id="PF23019"/>
    </source>
</evidence>
<dbReference type="OrthoDB" id="5573484at2"/>
<dbReference type="InterPro" id="IPR054297">
    <property type="entry name" value="DUF7033"/>
</dbReference>
<accession>A0A1G7BZE6</accession>
<protein>
    <recommendedName>
        <fullName evidence="1">DUF7033 domain-containing protein</fullName>
    </recommendedName>
</protein>
<organism evidence="2 3">
    <name type="scientific">Ulvibacter litoralis</name>
    <dbReference type="NCBI Taxonomy" id="227084"/>
    <lineage>
        <taxon>Bacteria</taxon>
        <taxon>Pseudomonadati</taxon>
        <taxon>Bacteroidota</taxon>
        <taxon>Flavobacteriia</taxon>
        <taxon>Flavobacteriales</taxon>
        <taxon>Flavobacteriaceae</taxon>
        <taxon>Ulvibacter</taxon>
    </lineage>
</organism>
<reference evidence="2 3" key="1">
    <citation type="submission" date="2016-10" db="EMBL/GenBank/DDBJ databases">
        <authorList>
            <person name="de Groot N.N."/>
        </authorList>
    </citation>
    <scope>NUCLEOTIDE SEQUENCE [LARGE SCALE GENOMIC DNA]</scope>
    <source>
        <strain evidence="2 3">DSM 16195</strain>
    </source>
</reference>
<gene>
    <name evidence="2" type="ORF">SAMN05421855_101101</name>
</gene>
<proteinExistence type="predicted"/>
<dbReference type="EMBL" id="FNBA01000001">
    <property type="protein sequence ID" value="SDE32474.1"/>
    <property type="molecule type" value="Genomic_DNA"/>
</dbReference>
<dbReference type="RefSeq" id="WP_093139347.1">
    <property type="nucleotide sequence ID" value="NZ_BMWO01000001.1"/>
</dbReference>
<dbReference type="Proteomes" id="UP000199321">
    <property type="component" value="Unassembled WGS sequence"/>
</dbReference>
<dbReference type="AlphaFoldDB" id="A0A1G7BZE6"/>
<name>A0A1G7BZE6_9FLAO</name>